<evidence type="ECO:0000259" key="2">
    <source>
        <dbReference type="Pfam" id="PF01321"/>
    </source>
</evidence>
<dbReference type="Proteomes" id="UP000190285">
    <property type="component" value="Unassembled WGS sequence"/>
</dbReference>
<dbReference type="InterPro" id="IPR029149">
    <property type="entry name" value="Creatin/AminoP/Spt16_N"/>
</dbReference>
<dbReference type="Pfam" id="PF00557">
    <property type="entry name" value="Peptidase_M24"/>
    <property type="match status" value="1"/>
</dbReference>
<dbReference type="InterPro" id="IPR050659">
    <property type="entry name" value="Peptidase_M24B"/>
</dbReference>
<dbReference type="Gene3D" id="3.40.350.10">
    <property type="entry name" value="Creatinase/prolidase N-terminal domain"/>
    <property type="match status" value="1"/>
</dbReference>
<dbReference type="Pfam" id="PF01321">
    <property type="entry name" value="Creatinase_N"/>
    <property type="match status" value="1"/>
</dbReference>
<keyword evidence="3" id="KW-0645">Protease</keyword>
<name>A0A1T5MVN8_9FIRM</name>
<dbReference type="OrthoDB" id="9806388at2"/>
<protein>
    <submittedName>
        <fullName evidence="3">Xaa-Pro aminopeptidase</fullName>
    </submittedName>
</protein>
<dbReference type="PANTHER" id="PTHR46112:SF3">
    <property type="entry name" value="AMINOPEPTIDASE YPDF"/>
    <property type="match status" value="1"/>
</dbReference>
<dbReference type="RefSeq" id="WP_079495996.1">
    <property type="nucleotide sequence ID" value="NZ_FUZT01000027.1"/>
</dbReference>
<dbReference type="EMBL" id="FUZT01000027">
    <property type="protein sequence ID" value="SKC92144.1"/>
    <property type="molecule type" value="Genomic_DNA"/>
</dbReference>
<keyword evidence="3" id="KW-0378">Hydrolase</keyword>
<proteinExistence type="predicted"/>
<feature type="domain" description="Peptidase M24" evidence="1">
    <location>
        <begin position="139"/>
        <end position="341"/>
    </location>
</feature>
<evidence type="ECO:0000313" key="3">
    <source>
        <dbReference type="EMBL" id="SKC92144.1"/>
    </source>
</evidence>
<dbReference type="PANTHER" id="PTHR46112">
    <property type="entry name" value="AMINOPEPTIDASE"/>
    <property type="match status" value="1"/>
</dbReference>
<dbReference type="AlphaFoldDB" id="A0A1T5MVN8"/>
<dbReference type="InterPro" id="IPR036005">
    <property type="entry name" value="Creatinase/aminopeptidase-like"/>
</dbReference>
<keyword evidence="3" id="KW-0031">Aminopeptidase</keyword>
<keyword evidence="4" id="KW-1185">Reference proteome</keyword>
<dbReference type="InterPro" id="IPR000587">
    <property type="entry name" value="Creatinase_N"/>
</dbReference>
<sequence>MERIKKLLKIMQEKDIDGFLISSESNVTYLSGFTGDSSYLVVSPNGCIFFTDGRYTEQAEKECHKDIEVIKWLDNKRCDAKSYKYAVKALKIKRLAFEGSQMPYSTYKSLSDELNEVELVPLNDIIEEIRMIKDREEIEALKIACKISDKALKLTIPYIRPGITEMELIARLEYNLKSNGAQGLSFDTMILSGPKTSLLHGKPDNKKLEDGDYVLFDFGALYNGYHADMSRTFILGNANDNQKELYNIIEKAEMEGIKALKPGISCQLPDQKVREVIPEKYINYYYPGLGHGVGLDIHENPRLSQDSKFKTEKNMTLTVEPGIYIPGWGGLRIEDTILITEDSYEILNKFPRKLTIL</sequence>
<reference evidence="4" key="1">
    <citation type="submission" date="2017-02" db="EMBL/GenBank/DDBJ databases">
        <authorList>
            <person name="Varghese N."/>
            <person name="Submissions S."/>
        </authorList>
    </citation>
    <scope>NUCLEOTIDE SEQUENCE [LARGE SCALE GENOMIC DNA]</scope>
    <source>
        <strain evidence="4">M1</strain>
    </source>
</reference>
<dbReference type="InterPro" id="IPR000994">
    <property type="entry name" value="Pept_M24"/>
</dbReference>
<feature type="domain" description="Creatinase N-terminal" evidence="2">
    <location>
        <begin position="3"/>
        <end position="132"/>
    </location>
</feature>
<gene>
    <name evidence="3" type="ORF">SAMN02194393_05437</name>
</gene>
<evidence type="ECO:0000259" key="1">
    <source>
        <dbReference type="Pfam" id="PF00557"/>
    </source>
</evidence>
<dbReference type="GO" id="GO:0004177">
    <property type="term" value="F:aminopeptidase activity"/>
    <property type="evidence" value="ECO:0007669"/>
    <property type="project" value="UniProtKB-KW"/>
</dbReference>
<organism evidence="3 4">
    <name type="scientific">Maledivibacter halophilus</name>
    <dbReference type="NCBI Taxonomy" id="36842"/>
    <lineage>
        <taxon>Bacteria</taxon>
        <taxon>Bacillati</taxon>
        <taxon>Bacillota</taxon>
        <taxon>Clostridia</taxon>
        <taxon>Peptostreptococcales</taxon>
        <taxon>Caminicellaceae</taxon>
        <taxon>Maledivibacter</taxon>
    </lineage>
</organism>
<dbReference type="Gene3D" id="3.90.230.10">
    <property type="entry name" value="Creatinase/methionine aminopeptidase superfamily"/>
    <property type="match status" value="1"/>
</dbReference>
<evidence type="ECO:0000313" key="4">
    <source>
        <dbReference type="Proteomes" id="UP000190285"/>
    </source>
</evidence>
<dbReference type="CDD" id="cd01092">
    <property type="entry name" value="APP-like"/>
    <property type="match status" value="1"/>
</dbReference>
<dbReference type="STRING" id="36842.SAMN02194393_05437"/>
<accession>A0A1T5MVN8</accession>
<dbReference type="SUPFAM" id="SSF55920">
    <property type="entry name" value="Creatinase/aminopeptidase"/>
    <property type="match status" value="1"/>
</dbReference>